<evidence type="ECO:0000313" key="2">
    <source>
        <dbReference type="Proteomes" id="UP001056120"/>
    </source>
</evidence>
<reference evidence="2" key="1">
    <citation type="journal article" date="2022" name="Mol. Ecol. Resour.">
        <title>The genomes of chicory, endive, great burdock and yacon provide insights into Asteraceae palaeo-polyploidization history and plant inulin production.</title>
        <authorList>
            <person name="Fan W."/>
            <person name="Wang S."/>
            <person name="Wang H."/>
            <person name="Wang A."/>
            <person name="Jiang F."/>
            <person name="Liu H."/>
            <person name="Zhao H."/>
            <person name="Xu D."/>
            <person name="Zhang Y."/>
        </authorList>
    </citation>
    <scope>NUCLEOTIDE SEQUENCE [LARGE SCALE GENOMIC DNA]</scope>
    <source>
        <strain evidence="2">cv. Yunnan</strain>
    </source>
</reference>
<dbReference type="EMBL" id="CM042027">
    <property type="protein sequence ID" value="KAI3802156.1"/>
    <property type="molecule type" value="Genomic_DNA"/>
</dbReference>
<protein>
    <submittedName>
        <fullName evidence="1">Uncharacterized protein</fullName>
    </submittedName>
</protein>
<reference evidence="1 2" key="2">
    <citation type="journal article" date="2022" name="Mol. Ecol. Resour.">
        <title>The genomes of chicory, endive, great burdock and yacon provide insights into Asteraceae paleo-polyploidization history and plant inulin production.</title>
        <authorList>
            <person name="Fan W."/>
            <person name="Wang S."/>
            <person name="Wang H."/>
            <person name="Wang A."/>
            <person name="Jiang F."/>
            <person name="Liu H."/>
            <person name="Zhao H."/>
            <person name="Xu D."/>
            <person name="Zhang Y."/>
        </authorList>
    </citation>
    <scope>NUCLEOTIDE SEQUENCE [LARGE SCALE GENOMIC DNA]</scope>
    <source>
        <strain evidence="2">cv. Yunnan</strain>
        <tissue evidence="1">Leaves</tissue>
    </source>
</reference>
<keyword evidence="2" id="KW-1185">Reference proteome</keyword>
<dbReference type="Proteomes" id="UP001056120">
    <property type="component" value="Linkage Group LG10"/>
</dbReference>
<organism evidence="1 2">
    <name type="scientific">Smallanthus sonchifolius</name>
    <dbReference type="NCBI Taxonomy" id="185202"/>
    <lineage>
        <taxon>Eukaryota</taxon>
        <taxon>Viridiplantae</taxon>
        <taxon>Streptophyta</taxon>
        <taxon>Embryophyta</taxon>
        <taxon>Tracheophyta</taxon>
        <taxon>Spermatophyta</taxon>
        <taxon>Magnoliopsida</taxon>
        <taxon>eudicotyledons</taxon>
        <taxon>Gunneridae</taxon>
        <taxon>Pentapetalae</taxon>
        <taxon>asterids</taxon>
        <taxon>campanulids</taxon>
        <taxon>Asterales</taxon>
        <taxon>Asteraceae</taxon>
        <taxon>Asteroideae</taxon>
        <taxon>Heliantheae alliance</taxon>
        <taxon>Millerieae</taxon>
        <taxon>Smallanthus</taxon>
    </lineage>
</organism>
<name>A0ACB9I3Q2_9ASTR</name>
<comment type="caution">
    <text evidence="1">The sequence shown here is derived from an EMBL/GenBank/DDBJ whole genome shotgun (WGS) entry which is preliminary data.</text>
</comment>
<accession>A0ACB9I3Q2</accession>
<gene>
    <name evidence="1" type="ORF">L1987_30284</name>
</gene>
<evidence type="ECO:0000313" key="1">
    <source>
        <dbReference type="EMBL" id="KAI3802156.1"/>
    </source>
</evidence>
<proteinExistence type="predicted"/>
<sequence length="85" mass="9453">MPTLQPPETLKNSYAARHCSPPFQPPLPSFFFAAHLQSILLRPLIVPLVFSVIQLQAFVICNFLILAPSLFGMLEQDCSLFAPIV</sequence>